<feature type="transmembrane region" description="Helical" evidence="1">
    <location>
        <begin position="20"/>
        <end position="38"/>
    </location>
</feature>
<evidence type="ECO:0000256" key="1">
    <source>
        <dbReference type="SAM" id="Phobius"/>
    </source>
</evidence>
<gene>
    <name evidence="2" type="ORF">E2F43_15690</name>
</gene>
<keyword evidence="3" id="KW-1185">Reference proteome</keyword>
<keyword evidence="1" id="KW-1133">Transmembrane helix</keyword>
<keyword evidence="1" id="KW-0472">Membrane</keyword>
<evidence type="ECO:0000313" key="2">
    <source>
        <dbReference type="EMBL" id="TDG11812.1"/>
    </source>
</evidence>
<dbReference type="RefSeq" id="WP_133214419.1">
    <property type="nucleotide sequence ID" value="NZ_SMSE01000004.1"/>
</dbReference>
<dbReference type="AlphaFoldDB" id="A0A4R5LN95"/>
<dbReference type="Proteomes" id="UP000295554">
    <property type="component" value="Unassembled WGS sequence"/>
</dbReference>
<organism evidence="2 3">
    <name type="scientific">Seongchinamella unica</name>
    <dbReference type="NCBI Taxonomy" id="2547392"/>
    <lineage>
        <taxon>Bacteria</taxon>
        <taxon>Pseudomonadati</taxon>
        <taxon>Pseudomonadota</taxon>
        <taxon>Gammaproteobacteria</taxon>
        <taxon>Cellvibrionales</taxon>
        <taxon>Halieaceae</taxon>
        <taxon>Seongchinamella</taxon>
    </lineage>
</organism>
<reference evidence="2 3" key="1">
    <citation type="submission" date="2019-03" db="EMBL/GenBank/DDBJ databases">
        <title>Seongchinamella monodicae gen. nov., sp. nov., a novel member of the Gammaproteobacteria isolated from a tidal mudflat of beach.</title>
        <authorList>
            <person name="Yang H.G."/>
            <person name="Kang J.W."/>
            <person name="Lee S.D."/>
        </authorList>
    </citation>
    <scope>NUCLEOTIDE SEQUENCE [LARGE SCALE GENOMIC DNA]</scope>
    <source>
        <strain evidence="2 3">GH4-78</strain>
    </source>
</reference>
<dbReference type="EMBL" id="SMSE01000004">
    <property type="protein sequence ID" value="TDG11812.1"/>
    <property type="molecule type" value="Genomic_DNA"/>
</dbReference>
<evidence type="ECO:0000313" key="3">
    <source>
        <dbReference type="Proteomes" id="UP000295554"/>
    </source>
</evidence>
<protein>
    <submittedName>
        <fullName evidence="2">Uncharacterized protein</fullName>
    </submittedName>
</protein>
<keyword evidence="1" id="KW-0812">Transmembrane</keyword>
<proteinExistence type="predicted"/>
<feature type="transmembrane region" description="Helical" evidence="1">
    <location>
        <begin position="92"/>
        <end position="113"/>
    </location>
</feature>
<dbReference type="OrthoDB" id="7988398at2"/>
<feature type="transmembrane region" description="Helical" evidence="1">
    <location>
        <begin position="133"/>
        <end position="153"/>
    </location>
</feature>
<comment type="caution">
    <text evidence="2">The sequence shown here is derived from an EMBL/GenBank/DDBJ whole genome shotgun (WGS) entry which is preliminary data.</text>
</comment>
<accession>A0A4R5LN95</accession>
<sequence>MNDTNSPTRLQRLGHELRSYGFISLYLFVCFSVLLLYQDSLQGGRGPEPLPWSIALVKALVMGKFILIGNALSVGSRADPHPLLHRVIWKSLAMLLLLVVFKVIEEVVVGWFHDQSVHQVIEELLQRSWLQDVAPLLMMLLVLIPLITTTEIFRAMGSERFYQALINK</sequence>
<name>A0A4R5LN95_9GAMM</name>
<feature type="transmembrane region" description="Helical" evidence="1">
    <location>
        <begin position="50"/>
        <end position="72"/>
    </location>
</feature>